<evidence type="ECO:0000259" key="10">
    <source>
        <dbReference type="Pfam" id="PF16875"/>
    </source>
</evidence>
<evidence type="ECO:0000259" key="9">
    <source>
        <dbReference type="Pfam" id="PF16874"/>
    </source>
</evidence>
<dbReference type="SUPFAM" id="SSF51445">
    <property type="entry name" value="(Trans)glycosidases"/>
    <property type="match status" value="1"/>
</dbReference>
<dbReference type="PANTHER" id="PTHR43053:SF3">
    <property type="entry name" value="ALPHA-GALACTOSIDASE C-RELATED"/>
    <property type="match status" value="1"/>
</dbReference>
<feature type="domain" description="Glycosyl hydrolase family 36 N-terminal" evidence="10">
    <location>
        <begin position="68"/>
        <end position="268"/>
    </location>
</feature>
<evidence type="ECO:0000256" key="7">
    <source>
        <dbReference type="PIRSR" id="PIRSR005536-2"/>
    </source>
</evidence>
<comment type="similarity">
    <text evidence="5">Belongs to the glycosyl hydrolase.</text>
</comment>
<dbReference type="PRINTS" id="PR00743">
    <property type="entry name" value="GLHYDRLASE36"/>
</dbReference>
<accession>A0A178IEH7</accession>
<feature type="active site" description="Proton donor" evidence="6">
    <location>
        <position position="537"/>
    </location>
</feature>
<dbReference type="PIRSF" id="PIRSF005536">
    <property type="entry name" value="Agal"/>
    <property type="match status" value="1"/>
</dbReference>
<dbReference type="Gene3D" id="2.60.40.1180">
    <property type="entry name" value="Golgi alpha-mannosidase II"/>
    <property type="match status" value="1"/>
</dbReference>
<keyword evidence="4 5" id="KW-0326">Glycosidase</keyword>
<name>A0A178IEH7_9BACT</name>
<dbReference type="Gene3D" id="2.70.98.60">
    <property type="entry name" value="alpha-galactosidase from lactobacil brevis"/>
    <property type="match status" value="1"/>
</dbReference>
<dbReference type="EC" id="3.2.1.22" evidence="2 5"/>
<feature type="binding site" evidence="7">
    <location>
        <begin position="465"/>
        <end position="469"/>
    </location>
    <ligand>
        <name>substrate</name>
    </ligand>
</feature>
<comment type="catalytic activity">
    <reaction evidence="1 5">
        <text>Hydrolysis of terminal, non-reducing alpha-D-galactose residues in alpha-D-galactosides, including galactose oligosaccharides, galactomannans and galactolipids.</text>
        <dbReference type="EC" id="3.2.1.22"/>
    </reaction>
</comment>
<feature type="chain" id="PRO_5008088701" description="Alpha-galactosidase" evidence="8">
    <location>
        <begin position="18"/>
        <end position="730"/>
    </location>
</feature>
<dbReference type="Pfam" id="PF16875">
    <property type="entry name" value="Glyco_hydro_36N"/>
    <property type="match status" value="1"/>
</dbReference>
<evidence type="ECO:0000256" key="5">
    <source>
        <dbReference type="PIRNR" id="PIRNR005536"/>
    </source>
</evidence>
<evidence type="ECO:0000256" key="4">
    <source>
        <dbReference type="ARBA" id="ARBA00023295"/>
    </source>
</evidence>
<evidence type="ECO:0000256" key="3">
    <source>
        <dbReference type="ARBA" id="ARBA00022801"/>
    </source>
</evidence>
<dbReference type="STRING" id="1184151.AW736_19055"/>
<keyword evidence="3 5" id="KW-0378">Hydrolase</keyword>
<reference evidence="11 12" key="1">
    <citation type="submission" date="2016-01" db="EMBL/GenBank/DDBJ databases">
        <title>High potential of lignocellulose degradation of a new Verrucomicrobia species.</title>
        <authorList>
            <person name="Wang Y."/>
            <person name="Shi Y."/>
            <person name="Qiu Z."/>
            <person name="Liu S."/>
            <person name="Yang H."/>
        </authorList>
    </citation>
    <scope>NUCLEOTIDE SEQUENCE [LARGE SCALE GENOMIC DNA]</scope>
    <source>
        <strain evidence="11 12">TSB47</strain>
    </source>
</reference>
<evidence type="ECO:0000256" key="6">
    <source>
        <dbReference type="PIRSR" id="PIRSR005536-1"/>
    </source>
</evidence>
<feature type="signal peptide" evidence="8">
    <location>
        <begin position="1"/>
        <end position="17"/>
    </location>
</feature>
<dbReference type="Pfam" id="PF02065">
    <property type="entry name" value="Melibiase"/>
    <property type="match status" value="1"/>
</dbReference>
<evidence type="ECO:0000256" key="8">
    <source>
        <dbReference type="SAM" id="SignalP"/>
    </source>
</evidence>
<evidence type="ECO:0000256" key="2">
    <source>
        <dbReference type="ARBA" id="ARBA00012755"/>
    </source>
</evidence>
<keyword evidence="8" id="KW-0732">Signal</keyword>
<dbReference type="InterPro" id="IPR017853">
    <property type="entry name" value="GH"/>
</dbReference>
<feature type="binding site" evidence="7">
    <location>
        <position position="431"/>
    </location>
    <ligand>
        <name>substrate</name>
    </ligand>
</feature>
<dbReference type="GO" id="GO:0016052">
    <property type="term" value="P:carbohydrate catabolic process"/>
    <property type="evidence" value="ECO:0007669"/>
    <property type="project" value="InterPro"/>
</dbReference>
<dbReference type="InterPro" id="IPR050985">
    <property type="entry name" value="Alpha-glycosidase_related"/>
</dbReference>
<protein>
    <recommendedName>
        <fullName evidence="2 5">Alpha-galactosidase</fullName>
        <ecNumber evidence="2 5">3.2.1.22</ecNumber>
    </recommendedName>
</protein>
<dbReference type="EMBL" id="LRRQ01000136">
    <property type="protein sequence ID" value="OAM88414.1"/>
    <property type="molecule type" value="Genomic_DNA"/>
</dbReference>
<evidence type="ECO:0000313" key="11">
    <source>
        <dbReference type="EMBL" id="OAM88414.1"/>
    </source>
</evidence>
<proteinExistence type="inferred from homology"/>
<feature type="binding site" evidence="7">
    <location>
        <position position="183"/>
    </location>
    <ligand>
        <name>substrate</name>
    </ligand>
</feature>
<sequence>MIRIFPLLRFLSLPCLAVMLHGQNAKILEITTADSALVLVATPDAPVVFRHYGGKANDMRALLYKGHREGFEAYPAFGGSNHANLALSVVHADGALTTELVYAGHEHRALDGNREETVVHLKDKLYPLAVDLHFTAHKAENVITQRVVLSHREKAPVRVEAIASAYLPLQAGAYYLTHFHGAWGREMHMTEEKLTPGGKIIEEYRKGVQTTMSDNPSFMLALDHPADEEAGEVYAGALAWSGNYKLLFTPDERETLHITAGMNPFASARILNPGETLETPEMVLTYSAQGRGQASRNLHDWSRRYALAHGDEPRSVLLNSWEGAYFTFDEKTLTDMMDAAAGLGIEMFVLDDGWFGNKYPRNDAKAGLGDWQVNKKKLPRGIGHLADYAVSKGLRFGIWIEPEMVNPKSELAETHPEWVVKSPGREIPQRRQQWLLDLSNPAVQDFVAKTFDEVAALSPNITYIKWDANRPVLSVGSEYLPADRQTHFWQDYVKGLYSVYERVRAKHPRITIQLCSSGGARLDYGALKYHDEFWASDNTNAVDRVLIQYGTNMIYPAIATASHVSASPNHQTGMMLPLKFRFDVAMSGRLGMELQPKDIADADLEFARNAIQNYKRIRPVVQQGDLYRLCSPYDENGRAALTYVAKDKKQAVLFAYNLYHFHARGFTFDVKLRGLDPAKTYTVSELNMKTAKSVFAGNKKTFTGDYLMKIGVSLAIPRPQESAVLYMTEE</sequence>
<feature type="binding site" evidence="7">
    <location>
        <position position="515"/>
    </location>
    <ligand>
        <name>substrate</name>
    </ligand>
</feature>
<gene>
    <name evidence="11" type="ORF">AW736_19055</name>
</gene>
<dbReference type="InterPro" id="IPR000111">
    <property type="entry name" value="Glyco_hydro_27/36_CS"/>
</dbReference>
<dbReference type="InterPro" id="IPR031705">
    <property type="entry name" value="Glyco_hydro_36_C"/>
</dbReference>
<dbReference type="InterPro" id="IPR038417">
    <property type="entry name" value="Alpga-gal_N_sf"/>
</dbReference>
<dbReference type="InterPro" id="IPR013785">
    <property type="entry name" value="Aldolase_TIM"/>
</dbReference>
<feature type="binding site" evidence="7">
    <location>
        <begin position="351"/>
        <end position="352"/>
    </location>
    <ligand>
        <name>substrate</name>
    </ligand>
</feature>
<dbReference type="InterPro" id="IPR002252">
    <property type="entry name" value="Glyco_hydro_36"/>
</dbReference>
<evidence type="ECO:0000256" key="1">
    <source>
        <dbReference type="ARBA" id="ARBA00001255"/>
    </source>
</evidence>
<dbReference type="PROSITE" id="PS00512">
    <property type="entry name" value="ALPHA_GALACTOSIDASE"/>
    <property type="match status" value="1"/>
</dbReference>
<evidence type="ECO:0000313" key="12">
    <source>
        <dbReference type="Proteomes" id="UP000078486"/>
    </source>
</evidence>
<dbReference type="AlphaFoldDB" id="A0A178IEH7"/>
<feature type="binding site" evidence="7">
    <location>
        <position position="537"/>
    </location>
    <ligand>
        <name>substrate</name>
    </ligand>
</feature>
<dbReference type="PANTHER" id="PTHR43053">
    <property type="entry name" value="GLYCOSIDASE FAMILY 31"/>
    <property type="match status" value="1"/>
</dbReference>
<keyword evidence="12" id="KW-1185">Reference proteome</keyword>
<comment type="caution">
    <text evidence="11">The sequence shown here is derived from an EMBL/GenBank/DDBJ whole genome shotgun (WGS) entry which is preliminary data.</text>
</comment>
<dbReference type="RefSeq" id="WP_068771885.1">
    <property type="nucleotide sequence ID" value="NZ_CP109796.1"/>
</dbReference>
<dbReference type="InterPro" id="IPR013780">
    <property type="entry name" value="Glyco_hydro_b"/>
</dbReference>
<dbReference type="Pfam" id="PF16874">
    <property type="entry name" value="Glyco_hydro_36C"/>
    <property type="match status" value="1"/>
</dbReference>
<dbReference type="InterPro" id="IPR031704">
    <property type="entry name" value="Glyco_hydro_36_N"/>
</dbReference>
<dbReference type="GO" id="GO:0004557">
    <property type="term" value="F:alpha-galactosidase activity"/>
    <property type="evidence" value="ECO:0007669"/>
    <property type="project" value="UniProtKB-UniRule"/>
</dbReference>
<dbReference type="Proteomes" id="UP000078486">
    <property type="component" value="Unassembled WGS sequence"/>
</dbReference>
<feature type="domain" description="Glycosyl hydrolase family 36 C-terminal" evidence="9">
    <location>
        <begin position="639"/>
        <end position="724"/>
    </location>
</feature>
<feature type="active site" description="Nucleophile" evidence="6">
    <location>
        <position position="467"/>
    </location>
</feature>
<dbReference type="FunFam" id="3.20.20.70:FF:000118">
    <property type="entry name" value="Alpha-galactosidase"/>
    <property type="match status" value="1"/>
</dbReference>
<dbReference type="Gene3D" id="3.20.20.70">
    <property type="entry name" value="Aldolase class I"/>
    <property type="match status" value="1"/>
</dbReference>
<dbReference type="CDD" id="cd14791">
    <property type="entry name" value="GH36"/>
    <property type="match status" value="1"/>
</dbReference>
<organism evidence="11 12">
    <name type="scientific">Termitidicoccus mucosus</name>
    <dbReference type="NCBI Taxonomy" id="1184151"/>
    <lineage>
        <taxon>Bacteria</taxon>
        <taxon>Pseudomonadati</taxon>
        <taxon>Verrucomicrobiota</taxon>
        <taxon>Opitutia</taxon>
        <taxon>Opitutales</taxon>
        <taxon>Opitutaceae</taxon>
        <taxon>Termitidicoccus</taxon>
    </lineage>
</organism>